<dbReference type="PANTHER" id="PTHR10668">
    <property type="entry name" value="PHYTOENE DEHYDROGENASE"/>
    <property type="match status" value="1"/>
</dbReference>
<dbReference type="Proteomes" id="UP000319825">
    <property type="component" value="Unassembled WGS sequence"/>
</dbReference>
<dbReference type="PROSITE" id="PS50827">
    <property type="entry name" value="DDT"/>
    <property type="match status" value="1"/>
</dbReference>
<gene>
    <name evidence="5" type="ORF">JD77_05766</name>
</gene>
<dbReference type="PANTHER" id="PTHR10668:SF103">
    <property type="entry name" value="PYRIDINE NUCLEOTIDE-DISULFIDE OXIDOREDUCTASE DOMAIN-CONTAINING PROTEIN 2"/>
    <property type="match status" value="1"/>
</dbReference>
<dbReference type="AlphaFoldDB" id="A0A562II97"/>
<dbReference type="OrthoDB" id="9774675at2"/>
<dbReference type="SUPFAM" id="SSF51905">
    <property type="entry name" value="FAD/NAD(P)-binding domain"/>
    <property type="match status" value="1"/>
</dbReference>
<accession>A0A562II97</accession>
<proteinExistence type="predicted"/>
<evidence type="ECO:0000256" key="3">
    <source>
        <dbReference type="ARBA" id="ARBA00040298"/>
    </source>
</evidence>
<reference evidence="5 6" key="1">
    <citation type="submission" date="2019-07" db="EMBL/GenBank/DDBJ databases">
        <title>R&amp;d 2014.</title>
        <authorList>
            <person name="Klenk H.-P."/>
        </authorList>
    </citation>
    <scope>NUCLEOTIDE SEQUENCE [LARGE SCALE GENOMIC DNA]</scope>
    <source>
        <strain evidence="5 6">DSM 43868</strain>
    </source>
</reference>
<evidence type="ECO:0000256" key="1">
    <source>
        <dbReference type="ARBA" id="ARBA00037217"/>
    </source>
</evidence>
<dbReference type="Gene3D" id="3.50.50.60">
    <property type="entry name" value="FAD/NAD(P)-binding domain"/>
    <property type="match status" value="2"/>
</dbReference>
<dbReference type="InterPro" id="IPR002937">
    <property type="entry name" value="Amino_oxidase"/>
</dbReference>
<dbReference type="RefSeq" id="WP_145776956.1">
    <property type="nucleotide sequence ID" value="NZ_BAAATQ010000049.1"/>
</dbReference>
<dbReference type="GO" id="GO:0016491">
    <property type="term" value="F:oxidoreductase activity"/>
    <property type="evidence" value="ECO:0007669"/>
    <property type="project" value="InterPro"/>
</dbReference>
<dbReference type="InterPro" id="IPR036188">
    <property type="entry name" value="FAD/NAD-bd_sf"/>
</dbReference>
<protein>
    <recommendedName>
        <fullName evidence="3">Pyridine nucleotide-disulfide oxidoreductase domain-containing protein 2</fullName>
    </recommendedName>
</protein>
<organism evidence="5 6">
    <name type="scientific">Micromonospora olivasterospora</name>
    <dbReference type="NCBI Taxonomy" id="1880"/>
    <lineage>
        <taxon>Bacteria</taxon>
        <taxon>Bacillati</taxon>
        <taxon>Actinomycetota</taxon>
        <taxon>Actinomycetes</taxon>
        <taxon>Micromonosporales</taxon>
        <taxon>Micromonosporaceae</taxon>
        <taxon>Micromonospora</taxon>
    </lineage>
</organism>
<comment type="function">
    <text evidence="1">Probable oxidoreductase that may play a role as regulator of mitochondrial function.</text>
</comment>
<keyword evidence="6" id="KW-1185">Reference proteome</keyword>
<name>A0A562II97_MICOL</name>
<evidence type="ECO:0000259" key="4">
    <source>
        <dbReference type="PROSITE" id="PS50827"/>
    </source>
</evidence>
<dbReference type="Pfam" id="PF01593">
    <property type="entry name" value="Amino_oxidase"/>
    <property type="match status" value="1"/>
</dbReference>
<sequence length="547" mass="58925">MKPRSTHYDAVIVGGGHNGLVASFYLAAAGRRVLVVEQRAQAGGLCAPLEFFPGYRGTITNTPSALEPRIFGDMQLEHFGVTFDRPDPTMVFPLADGRSFKGWRDRKRTEADLRLLAPNDVESYFAIIDFFNDFARKLGVSVFDDPPSLAELAAAMRTPDDEAAFAEVFFGNIQDFLDRRLSSPHLKALLASLSMSAGNVAPSTPGSPIGLLRRPLSLMSGHATADDPRRHMVRGSTGLPRGGMGSIAEAMRAAAEARGVEICLETRVERIVTAGERATGVVLSSGDEVTAQTVLSNLNPKTTLLNLLDNPALVPDGLAERLGSLKMAGGAFKLVLALDGLPIHRSATSDTEARQLAACQYRYSPTVEYLEEAHDDYKYGHPSRRPKLLGLTPSVVDPSVAPPGRHLMSVNVWYAPYRLASGAWDAETKAKFAATCIDTIEEFIVNIKDIIVDQVTFSPVDFEREYGLVEGHQLHGDMTPLGMFGNRPTPGLARYRTPVRGLYLCGSGVWPGGTVTGIPGYNAATRVLRDTSGAQDDASTPDVPSAG</sequence>
<evidence type="ECO:0000313" key="5">
    <source>
        <dbReference type="EMBL" id="TWH70741.1"/>
    </source>
</evidence>
<evidence type="ECO:0000256" key="2">
    <source>
        <dbReference type="ARBA" id="ARBA00038825"/>
    </source>
</evidence>
<comment type="caution">
    <text evidence="5">The sequence shown here is derived from an EMBL/GenBank/DDBJ whole genome shotgun (WGS) entry which is preliminary data.</text>
</comment>
<comment type="subunit">
    <text evidence="2">Interacts with COX5B; this interaction may contribute to localize PYROXD2 to the inner face of the inner mitochondrial membrane.</text>
</comment>
<evidence type="ECO:0000313" key="6">
    <source>
        <dbReference type="Proteomes" id="UP000319825"/>
    </source>
</evidence>
<dbReference type="InterPro" id="IPR018501">
    <property type="entry name" value="DDT_dom"/>
</dbReference>
<dbReference type="EMBL" id="VLKE01000001">
    <property type="protein sequence ID" value="TWH70741.1"/>
    <property type="molecule type" value="Genomic_DNA"/>
</dbReference>
<feature type="domain" description="DDT" evidence="4">
    <location>
        <begin position="118"/>
        <end position="182"/>
    </location>
</feature>